<proteinExistence type="predicted"/>
<organism evidence="1 2">
    <name type="scientific">Scortum barcoo</name>
    <name type="common">barcoo grunter</name>
    <dbReference type="NCBI Taxonomy" id="214431"/>
    <lineage>
        <taxon>Eukaryota</taxon>
        <taxon>Metazoa</taxon>
        <taxon>Chordata</taxon>
        <taxon>Craniata</taxon>
        <taxon>Vertebrata</taxon>
        <taxon>Euteleostomi</taxon>
        <taxon>Actinopterygii</taxon>
        <taxon>Neopterygii</taxon>
        <taxon>Teleostei</taxon>
        <taxon>Neoteleostei</taxon>
        <taxon>Acanthomorphata</taxon>
        <taxon>Eupercaria</taxon>
        <taxon>Centrarchiformes</taxon>
        <taxon>Terapontoidei</taxon>
        <taxon>Terapontidae</taxon>
        <taxon>Scortum</taxon>
    </lineage>
</organism>
<gene>
    <name evidence="1" type="ORF">L3Q82_018553</name>
</gene>
<sequence length="493" mass="50756">MSTSTQISWEKMMPTFSLHLLLMVVFLPIVAVMPEPPYPDGWEPPLHPPMPPGPPYLPMNGSGRMFYPEGDNMTEPPAGTLEAYCQMLQQALVPPEQIPGFCLCTQCQTREGPKGDQGDRGLPGSPGSPGSRGMTGFRGPPGFVGSQGLKGQKGDEGEKGDRGVPGVAGPKGAQGFKGDKGDQGLEGRPGDQGPKGDDGVCPESCESSEGPPGTPGVPGPAGPRGLPGGSGPQGPKGMKGDTGDMGHPGPPGSLGMKGEPGPQSKCNCTDGETGAPGEKGGKGDKGGQGQMGLQGEMGPQGEKGDMGHMGIMGPPGPCMPSIQSAFAAGLTSSYPPPNAPVVFAKILYNIQGSYNPSNGIYTAPIDGTYVFSYHLTVNERVLKVGLFHNFMPVVITTDSKVLGTTSHSVVLHLARGDMVWIQVKNVVTNGMYAGPESSSTFSGFLLHPDSCDLALLRLPIVPMTPPEGSYSWGNLPGSSTDKPPTSPAAGGSN</sequence>
<evidence type="ECO:0000313" key="2">
    <source>
        <dbReference type="Proteomes" id="UP000831701"/>
    </source>
</evidence>
<evidence type="ECO:0000313" key="1">
    <source>
        <dbReference type="EMBL" id="KAI3353989.1"/>
    </source>
</evidence>
<name>A0ACB8VEI7_9TELE</name>
<keyword evidence="2" id="KW-1185">Reference proteome</keyword>
<dbReference type="Proteomes" id="UP000831701">
    <property type="component" value="Chromosome 22"/>
</dbReference>
<comment type="caution">
    <text evidence="1">The sequence shown here is derived from an EMBL/GenBank/DDBJ whole genome shotgun (WGS) entry which is preliminary data.</text>
</comment>
<protein>
    <submittedName>
        <fullName evidence="1">Uncharacterized protein</fullName>
    </submittedName>
</protein>
<accession>A0ACB8VEI7</accession>
<dbReference type="EMBL" id="CM041552">
    <property type="protein sequence ID" value="KAI3353989.1"/>
    <property type="molecule type" value="Genomic_DNA"/>
</dbReference>
<reference evidence="1" key="1">
    <citation type="submission" date="2022-04" db="EMBL/GenBank/DDBJ databases">
        <title>Jade perch genome.</title>
        <authorList>
            <person name="Chao B."/>
        </authorList>
    </citation>
    <scope>NUCLEOTIDE SEQUENCE</scope>
    <source>
        <strain evidence="1">CB-2022</strain>
    </source>
</reference>